<dbReference type="InterPro" id="IPR006143">
    <property type="entry name" value="RND_pump_MFP"/>
</dbReference>
<dbReference type="Pfam" id="PF25954">
    <property type="entry name" value="Beta-barrel_RND_2"/>
    <property type="match status" value="1"/>
</dbReference>
<evidence type="ECO:0000313" key="5">
    <source>
        <dbReference type="Proteomes" id="UP000191980"/>
    </source>
</evidence>
<feature type="domain" description="Multidrug resistance protein MdtA-like barrel-sandwich hybrid" evidence="2">
    <location>
        <begin position="59"/>
        <end position="204"/>
    </location>
</feature>
<dbReference type="Proteomes" id="UP000191980">
    <property type="component" value="Unassembled WGS sequence"/>
</dbReference>
<comment type="similarity">
    <text evidence="1">Belongs to the membrane fusion protein (MFP) (TC 8.A.1) family.</text>
</comment>
<dbReference type="PANTHER" id="PTHR30469">
    <property type="entry name" value="MULTIDRUG RESISTANCE PROTEIN MDTA"/>
    <property type="match status" value="1"/>
</dbReference>
<sequence>MNKKLLLICALISIAAAVGYYFSKGPERISVTQYKVAQGEVKASIANTRVGTVKACRRAYLAPAIGGNVAQLYVKEGDKVKSQQLLLKVWNDDLTAQLILHKAQIKANQATAKQFCEIAAGTERDSQRLSRLKKYDRIISEEQLDRAATKARADRAQCQAAQVAIEIARAKLEIVNTDIERTLVRAPFDGTVAEINAELGEYVTPSPPGIPTLPPIDLLDISCLYVSAPIDEVDAPQVKVGMSACVSLDAFAKKRCSGTVSRIAPYVLEKEKQARTVEVEVKLSDAKDLQELLPGYSADIEVLLASKEKALRVPTEAVLENNQVLLITADGVLEQRQFKPGLANWNFIEVLSGLKEGDALVLSVGREGVEPGAYVRVEE</sequence>
<comment type="caution">
    <text evidence="4">The sequence shown here is derived from an EMBL/GenBank/DDBJ whole genome shotgun (WGS) entry which is preliminary data.</text>
</comment>
<evidence type="ECO:0000259" key="3">
    <source>
        <dbReference type="Pfam" id="PF25954"/>
    </source>
</evidence>
<dbReference type="SUPFAM" id="SSF111369">
    <property type="entry name" value="HlyD-like secretion proteins"/>
    <property type="match status" value="1"/>
</dbReference>
<dbReference type="RefSeq" id="WP_080521305.1">
    <property type="nucleotide sequence ID" value="NZ_LPUF01000001.1"/>
</dbReference>
<reference evidence="4 5" key="1">
    <citation type="submission" date="2015-12" db="EMBL/GenBank/DDBJ databases">
        <authorList>
            <person name="Shamseldin A."/>
            <person name="Moawad H."/>
            <person name="Abd El-Rahim W.M."/>
            <person name="Sadowsky M.J."/>
        </authorList>
    </citation>
    <scope>NUCLEOTIDE SEQUENCE [LARGE SCALE GENOMIC DNA]</scope>
    <source>
        <strain evidence="4 5">WF1</strain>
    </source>
</reference>
<dbReference type="Gene3D" id="2.40.50.100">
    <property type="match status" value="2"/>
</dbReference>
<proteinExistence type="inferred from homology"/>
<evidence type="ECO:0000313" key="4">
    <source>
        <dbReference type="EMBL" id="OQK16680.1"/>
    </source>
</evidence>
<dbReference type="PANTHER" id="PTHR30469:SF15">
    <property type="entry name" value="HLYD FAMILY OF SECRETION PROTEINS"/>
    <property type="match status" value="1"/>
</dbReference>
<dbReference type="OrthoDB" id="9806939at2"/>
<name>A0A1V8M536_9GAMM</name>
<evidence type="ECO:0000256" key="1">
    <source>
        <dbReference type="ARBA" id="ARBA00009477"/>
    </source>
</evidence>
<accession>A0A1V8M536</accession>
<gene>
    <name evidence="4" type="ORF">AU255_01880</name>
</gene>
<feature type="domain" description="CusB-like beta-barrel" evidence="3">
    <location>
        <begin position="226"/>
        <end position="301"/>
    </location>
</feature>
<organism evidence="4 5">
    <name type="scientific">Methyloprofundus sedimenti</name>
    <dbReference type="NCBI Taxonomy" id="1420851"/>
    <lineage>
        <taxon>Bacteria</taxon>
        <taxon>Pseudomonadati</taxon>
        <taxon>Pseudomonadota</taxon>
        <taxon>Gammaproteobacteria</taxon>
        <taxon>Methylococcales</taxon>
        <taxon>Methylococcaceae</taxon>
        <taxon>Methyloprofundus</taxon>
    </lineage>
</organism>
<dbReference type="GO" id="GO:1990281">
    <property type="term" value="C:efflux pump complex"/>
    <property type="evidence" value="ECO:0007669"/>
    <property type="project" value="TreeGrafter"/>
</dbReference>
<protein>
    <submittedName>
        <fullName evidence="4">RND transporter</fullName>
    </submittedName>
</protein>
<dbReference type="InterPro" id="IPR058625">
    <property type="entry name" value="MdtA-like_BSH"/>
</dbReference>
<dbReference type="GO" id="GO:0015562">
    <property type="term" value="F:efflux transmembrane transporter activity"/>
    <property type="evidence" value="ECO:0007669"/>
    <property type="project" value="TreeGrafter"/>
</dbReference>
<keyword evidence="5" id="KW-1185">Reference proteome</keyword>
<evidence type="ECO:0000259" key="2">
    <source>
        <dbReference type="Pfam" id="PF25917"/>
    </source>
</evidence>
<dbReference type="Gene3D" id="2.40.30.170">
    <property type="match status" value="1"/>
</dbReference>
<dbReference type="STRING" id="1420851.AU255_01880"/>
<dbReference type="NCBIfam" id="TIGR01730">
    <property type="entry name" value="RND_mfp"/>
    <property type="match status" value="1"/>
</dbReference>
<dbReference type="Gene3D" id="2.40.420.20">
    <property type="match status" value="1"/>
</dbReference>
<dbReference type="EMBL" id="LPUF01000001">
    <property type="protein sequence ID" value="OQK16680.1"/>
    <property type="molecule type" value="Genomic_DNA"/>
</dbReference>
<dbReference type="AlphaFoldDB" id="A0A1V8M536"/>
<dbReference type="InterPro" id="IPR058792">
    <property type="entry name" value="Beta-barrel_RND_2"/>
</dbReference>
<dbReference type="Pfam" id="PF25917">
    <property type="entry name" value="BSH_RND"/>
    <property type="match status" value="1"/>
</dbReference>